<protein>
    <submittedName>
        <fullName evidence="2">Uncharacterized protein</fullName>
    </submittedName>
</protein>
<feature type="transmembrane region" description="Helical" evidence="1">
    <location>
        <begin position="69"/>
        <end position="87"/>
    </location>
</feature>
<keyword evidence="3" id="KW-1185">Reference proteome</keyword>
<dbReference type="Pfam" id="PF21900">
    <property type="entry name" value="DUF6920"/>
    <property type="match status" value="1"/>
</dbReference>
<evidence type="ECO:0000256" key="1">
    <source>
        <dbReference type="SAM" id="Phobius"/>
    </source>
</evidence>
<dbReference type="AlphaFoldDB" id="A0A6M1THH1"/>
<gene>
    <name evidence="2" type="ORF">G3569_06970</name>
</gene>
<dbReference type="InterPro" id="IPR054213">
    <property type="entry name" value="DUF6920"/>
</dbReference>
<keyword evidence="1" id="KW-1133">Transmembrane helix</keyword>
<reference evidence="2 3" key="1">
    <citation type="submission" date="2020-02" db="EMBL/GenBank/DDBJ databases">
        <title>Aliifodinibius halophilus 2W32, complete genome.</title>
        <authorList>
            <person name="Li Y."/>
            <person name="Wu S."/>
        </authorList>
    </citation>
    <scope>NUCLEOTIDE SEQUENCE [LARGE SCALE GENOMIC DNA]</scope>
    <source>
        <strain evidence="2 3">2W32</strain>
    </source>
</reference>
<dbReference type="Proteomes" id="UP000479132">
    <property type="component" value="Unassembled WGS sequence"/>
</dbReference>
<dbReference type="EMBL" id="JAALLS010000007">
    <property type="protein sequence ID" value="NGP88090.1"/>
    <property type="molecule type" value="Genomic_DNA"/>
</dbReference>
<feature type="transmembrane region" description="Helical" evidence="1">
    <location>
        <begin position="6"/>
        <end position="24"/>
    </location>
</feature>
<feature type="transmembrane region" description="Helical" evidence="1">
    <location>
        <begin position="45"/>
        <end position="63"/>
    </location>
</feature>
<proteinExistence type="predicted"/>
<name>A0A6M1THH1_9BACT</name>
<accession>A0A6M1THH1</accession>
<organism evidence="2 3">
    <name type="scientific">Fodinibius halophilus</name>
    <dbReference type="NCBI Taxonomy" id="1736908"/>
    <lineage>
        <taxon>Bacteria</taxon>
        <taxon>Pseudomonadati</taxon>
        <taxon>Balneolota</taxon>
        <taxon>Balneolia</taxon>
        <taxon>Balneolales</taxon>
        <taxon>Balneolaceae</taxon>
        <taxon>Fodinibius</taxon>
    </lineage>
</organism>
<sequence>MDMIKVGWSVIVLLHGFIHLMGFLKAYNLASIDQLVLPISRTSGLIWLGAFLLFIASVFLYLFQIDWWWIIAAVAVIVSQALIVTYWEDAKFGTVANVIIMAGGILGYGHWSFNAMVDRELDQFWNGVASEQTEGDGKKIDDLPPVVQKWLNQSDINNQEAVKLNQKGRLKTTPEGSWMLVEADQYVNVDSPEFLWIADVQMASYIHLAGRDKYKDGKGHMLIKLLSLFPVANAKGAKIDQATLVRYLAEIVWYPRAATKEYIEWEQIEERKARATIENEGIITSGIFEFNKEGMPVQFEAERYYSRKEGATLETWLIDIEPSSYRVFDGMKIPTKASVTWQLDDGEFTWYLLEITDATYYSDIPQ</sequence>
<comment type="caution">
    <text evidence="2">The sequence shown here is derived from an EMBL/GenBank/DDBJ whole genome shotgun (WGS) entry which is preliminary data.</text>
</comment>
<evidence type="ECO:0000313" key="3">
    <source>
        <dbReference type="Proteomes" id="UP000479132"/>
    </source>
</evidence>
<keyword evidence="1" id="KW-0812">Transmembrane</keyword>
<keyword evidence="1" id="KW-0472">Membrane</keyword>
<evidence type="ECO:0000313" key="2">
    <source>
        <dbReference type="EMBL" id="NGP88090.1"/>
    </source>
</evidence>
<feature type="transmembrane region" description="Helical" evidence="1">
    <location>
        <begin position="94"/>
        <end position="113"/>
    </location>
</feature>